<proteinExistence type="inferred from homology"/>
<evidence type="ECO:0000256" key="12">
    <source>
        <dbReference type="ARBA" id="ARBA00048425"/>
    </source>
</evidence>
<keyword evidence="9 13" id="KW-0067">ATP-binding</keyword>
<dbReference type="SUPFAM" id="SSF53244">
    <property type="entry name" value="MurD-like peptide ligases, peptide-binding domain"/>
    <property type="match status" value="1"/>
</dbReference>
<evidence type="ECO:0000313" key="15">
    <source>
        <dbReference type="EMBL" id="AKJ00135.1"/>
    </source>
</evidence>
<dbReference type="InterPro" id="IPR044019">
    <property type="entry name" value="Cyanophycin_syn_N"/>
</dbReference>
<evidence type="ECO:0000256" key="3">
    <source>
        <dbReference type="ARBA" id="ARBA00011738"/>
    </source>
</evidence>
<evidence type="ECO:0000256" key="7">
    <source>
        <dbReference type="ARBA" id="ARBA00022598"/>
    </source>
</evidence>
<evidence type="ECO:0000256" key="6">
    <source>
        <dbReference type="ARBA" id="ARBA00022036"/>
    </source>
</evidence>
<keyword evidence="7" id="KW-0436">Ligase</keyword>
<dbReference type="SUPFAM" id="SSF56059">
    <property type="entry name" value="Glutathione synthetase ATP-binding domain-like"/>
    <property type="match status" value="1"/>
</dbReference>
<gene>
    <name evidence="15" type="ORF">AA314_01761</name>
    <name evidence="16" type="ORF">ATI61_104455</name>
</gene>
<dbReference type="GO" id="GO:0071161">
    <property type="term" value="F:cyanophycin synthetase activity (L-arginine-adding)"/>
    <property type="evidence" value="ECO:0007669"/>
    <property type="project" value="UniProtKB-EC"/>
</dbReference>
<dbReference type="Pfam" id="PF18921">
    <property type="entry name" value="Cyanophycin_syn"/>
    <property type="match status" value="1"/>
</dbReference>
<protein>
    <recommendedName>
        <fullName evidence="6">Cyanophycin synthetase</fullName>
        <ecNumber evidence="5">6.3.2.29</ecNumber>
        <ecNumber evidence="4">6.3.2.30</ecNumber>
    </recommendedName>
    <alternativeName>
        <fullName evidence="10">Cyanophycin synthase</fullName>
    </alternativeName>
</protein>
<dbReference type="InterPro" id="IPR013221">
    <property type="entry name" value="Mur_ligase_cen"/>
</dbReference>
<reference evidence="15 17" key="1">
    <citation type="submission" date="2015-05" db="EMBL/GenBank/DDBJ databases">
        <title>Genome assembly of Archangium gephyra DSM 2261.</title>
        <authorList>
            <person name="Sharma G."/>
            <person name="Subramanian S."/>
        </authorList>
    </citation>
    <scope>NUCLEOTIDE SEQUENCE [LARGE SCALE GENOMIC DNA]</scope>
    <source>
        <strain evidence="15 17">DSM 2261</strain>
    </source>
</reference>
<dbReference type="Pfam" id="PF08245">
    <property type="entry name" value="Mur_ligase_M"/>
    <property type="match status" value="1"/>
</dbReference>
<evidence type="ECO:0000256" key="5">
    <source>
        <dbReference type="ARBA" id="ARBA00013005"/>
    </source>
</evidence>
<evidence type="ECO:0000256" key="13">
    <source>
        <dbReference type="PROSITE-ProRule" id="PRU00409"/>
    </source>
</evidence>
<dbReference type="KEGG" id="age:AA314_01761"/>
<comment type="subunit">
    <text evidence="3">Homodimer.</text>
</comment>
<dbReference type="Proteomes" id="UP000035579">
    <property type="component" value="Chromosome"/>
</dbReference>
<dbReference type="Pfam" id="PF13549">
    <property type="entry name" value="ATP-grasp_5"/>
    <property type="match status" value="1"/>
</dbReference>
<feature type="domain" description="ATP-grasp" evidence="14">
    <location>
        <begin position="225"/>
        <end position="478"/>
    </location>
</feature>
<evidence type="ECO:0000259" key="14">
    <source>
        <dbReference type="PROSITE" id="PS50975"/>
    </source>
</evidence>
<reference evidence="16 18" key="2">
    <citation type="submission" date="2018-08" db="EMBL/GenBank/DDBJ databases">
        <title>Genomic Encyclopedia of Archaeal and Bacterial Type Strains, Phase II (KMG-II): from individual species to whole genera.</title>
        <authorList>
            <person name="Goeker M."/>
        </authorList>
    </citation>
    <scope>NUCLEOTIDE SEQUENCE [LARGE SCALE GENOMIC DNA]</scope>
    <source>
        <strain evidence="16 18">DSM 2261</strain>
    </source>
</reference>
<comment type="catalytic activity">
    <reaction evidence="12">
        <text>[L-4-(L-arginin-2-N-yl)aspartate](n) + L-aspartate + ATP = [L-4-(L-arginin-2-N-yl)aspartate](n)-L-aspartate + ADP + phosphate + H(+)</text>
        <dbReference type="Rhea" id="RHEA:13277"/>
        <dbReference type="Rhea" id="RHEA-COMP:13728"/>
        <dbReference type="Rhea" id="RHEA-COMP:13733"/>
        <dbReference type="ChEBI" id="CHEBI:15378"/>
        <dbReference type="ChEBI" id="CHEBI:29991"/>
        <dbReference type="ChEBI" id="CHEBI:30616"/>
        <dbReference type="ChEBI" id="CHEBI:43474"/>
        <dbReference type="ChEBI" id="CHEBI:137986"/>
        <dbReference type="ChEBI" id="CHEBI:137990"/>
        <dbReference type="ChEBI" id="CHEBI:456216"/>
        <dbReference type="EC" id="6.3.2.29"/>
    </reaction>
</comment>
<dbReference type="Pfam" id="PF02875">
    <property type="entry name" value="Mur_ligase_C"/>
    <property type="match status" value="1"/>
</dbReference>
<dbReference type="InterPro" id="IPR036565">
    <property type="entry name" value="Mur-like_cat_sf"/>
</dbReference>
<evidence type="ECO:0000256" key="2">
    <source>
        <dbReference type="ARBA" id="ARBA00009060"/>
    </source>
</evidence>
<evidence type="ECO:0000256" key="1">
    <source>
        <dbReference type="ARBA" id="ARBA00003184"/>
    </source>
</evidence>
<dbReference type="SUPFAM" id="SSF53623">
    <property type="entry name" value="MurD-like peptide ligases, catalytic domain"/>
    <property type="match status" value="1"/>
</dbReference>
<evidence type="ECO:0000256" key="8">
    <source>
        <dbReference type="ARBA" id="ARBA00022741"/>
    </source>
</evidence>
<name>A0AAC8TBT1_9BACT</name>
<dbReference type="InterPro" id="IPR036615">
    <property type="entry name" value="Mur_ligase_C_dom_sf"/>
</dbReference>
<dbReference type="AlphaFoldDB" id="A0AAC8TBT1"/>
<evidence type="ECO:0000313" key="17">
    <source>
        <dbReference type="Proteomes" id="UP000035579"/>
    </source>
</evidence>
<dbReference type="InterPro" id="IPR011761">
    <property type="entry name" value="ATP-grasp"/>
</dbReference>
<dbReference type="Proteomes" id="UP000256345">
    <property type="component" value="Unassembled WGS sequence"/>
</dbReference>
<evidence type="ECO:0000256" key="11">
    <source>
        <dbReference type="ARBA" id="ARBA00048094"/>
    </source>
</evidence>
<dbReference type="PROSITE" id="PS50975">
    <property type="entry name" value="ATP_GRASP"/>
    <property type="match status" value="1"/>
</dbReference>
<organism evidence="15 17">
    <name type="scientific">Archangium gephyra</name>
    <dbReference type="NCBI Taxonomy" id="48"/>
    <lineage>
        <taxon>Bacteria</taxon>
        <taxon>Pseudomonadati</taxon>
        <taxon>Myxococcota</taxon>
        <taxon>Myxococcia</taxon>
        <taxon>Myxococcales</taxon>
        <taxon>Cystobacterineae</taxon>
        <taxon>Archangiaceae</taxon>
        <taxon>Archangium</taxon>
    </lineage>
</organism>
<dbReference type="PANTHER" id="PTHR23135">
    <property type="entry name" value="MUR LIGASE FAMILY MEMBER"/>
    <property type="match status" value="1"/>
</dbReference>
<dbReference type="Gene3D" id="3.30.470.20">
    <property type="entry name" value="ATP-grasp fold, B domain"/>
    <property type="match status" value="2"/>
</dbReference>
<evidence type="ECO:0000256" key="4">
    <source>
        <dbReference type="ARBA" id="ARBA00012968"/>
    </source>
</evidence>
<keyword evidence="8 13" id="KW-0547">Nucleotide-binding</keyword>
<evidence type="ECO:0000256" key="10">
    <source>
        <dbReference type="ARBA" id="ARBA00031353"/>
    </source>
</evidence>
<dbReference type="PANTHER" id="PTHR23135:SF18">
    <property type="entry name" value="CYANOPHYCIN SYNTHETASE"/>
    <property type="match status" value="1"/>
</dbReference>
<keyword evidence="18" id="KW-1185">Reference proteome</keyword>
<comment type="function">
    <text evidence="1">Catalyzes the ATP-dependent polymerization of arginine and aspartate to multi-L-arginyl-poly-L-aspartic acid (cyanophycin; a water-insoluble reserve polymer).</text>
</comment>
<dbReference type="GO" id="GO:0005524">
    <property type="term" value="F:ATP binding"/>
    <property type="evidence" value="ECO:0007669"/>
    <property type="project" value="UniProtKB-UniRule"/>
</dbReference>
<evidence type="ECO:0000256" key="9">
    <source>
        <dbReference type="ARBA" id="ARBA00022840"/>
    </source>
</evidence>
<dbReference type="NCBIfam" id="NF010623">
    <property type="entry name" value="PRK14016.1"/>
    <property type="match status" value="1"/>
</dbReference>
<evidence type="ECO:0000313" key="18">
    <source>
        <dbReference type="Proteomes" id="UP000256345"/>
    </source>
</evidence>
<dbReference type="InterPro" id="IPR011810">
    <property type="entry name" value="Cya_phycin_syn"/>
</dbReference>
<dbReference type="EC" id="6.3.2.29" evidence="5"/>
<dbReference type="EC" id="6.3.2.30" evidence="4"/>
<accession>A0AAC8TBT1</accession>
<comment type="catalytic activity">
    <reaction evidence="11">
        <text>[L-4-(L-arginin-2-N-yl)aspartate](n)-L-aspartate + L-arginine + ATP = [L-4-(L-arginin-2-N-yl)aspartate](n+1) + ADP + phosphate + H(+)</text>
        <dbReference type="Rhea" id="RHEA:23888"/>
        <dbReference type="Rhea" id="RHEA-COMP:13732"/>
        <dbReference type="Rhea" id="RHEA-COMP:13733"/>
        <dbReference type="ChEBI" id="CHEBI:15378"/>
        <dbReference type="ChEBI" id="CHEBI:30616"/>
        <dbReference type="ChEBI" id="CHEBI:32682"/>
        <dbReference type="ChEBI" id="CHEBI:43474"/>
        <dbReference type="ChEBI" id="CHEBI:137986"/>
        <dbReference type="ChEBI" id="CHEBI:137990"/>
        <dbReference type="ChEBI" id="CHEBI:456216"/>
        <dbReference type="EC" id="6.3.2.30"/>
    </reaction>
</comment>
<dbReference type="Gene3D" id="3.90.190.20">
    <property type="entry name" value="Mur ligase, C-terminal domain"/>
    <property type="match status" value="1"/>
</dbReference>
<dbReference type="NCBIfam" id="TIGR02068">
    <property type="entry name" value="cya_phycin_syn"/>
    <property type="match status" value="1"/>
</dbReference>
<dbReference type="GO" id="GO:0071160">
    <property type="term" value="F:cyanophycin synthetase activity (L-aspartate-adding)"/>
    <property type="evidence" value="ECO:0007669"/>
    <property type="project" value="UniProtKB-EC"/>
</dbReference>
<dbReference type="EMBL" id="CP011509">
    <property type="protein sequence ID" value="AKJ00135.1"/>
    <property type="molecule type" value="Genomic_DNA"/>
</dbReference>
<sequence length="885" mass="95928">MNSHGVTIRRMQALRGPNLYAYKTVLKVELDIGPFEERPSDTFPGFVERLTSWLPGLNKHECSVGRPGGFVERLRRGTWLAHITEHVTIALQNEMGFDVGYGRARGTGQRGVYNVIVAYEEEEPAREAFKTALEMTLAAMLDEPYDAPAALERLRDLADDYRLGPSTRAIVDAARRRGIPVRRLTPTGSLVQLGYGIHQKRILASQTSDTSALAVEICQEKPLTNMVLRNVGISVPEGRTVRSADEAWEVAEELGLPVILKPEAGNQGKGVMVNLRSEAEVRQAYEVASQFRGDVLVERHIEGEDYRLLVVNGKMVAAARRDPARVVGDGKRTVAQLVEVANQDPRRRPGHSSALTRIRLDDAARVVLGQQGLTLESVPEQGQVVKLRQNCNLSTGGTATDVTDEVHPSNAHMAELAAQVLNLDVAGIDLLCKDIRRPLMEQGGAIVEVNAAPGLRMHLQPTSGLPRDVGGPIVESLYPNGAPSRIPILAITGTNGKTTVTRLVAHMFETSHQCVGMTSTDGTYIRRERILEGDCSGPRSAQAVLLHPRVEVAVLEVARGGILRAGLGFDWCSVGVVTNVSPDHLGQGGINTLEELARVKQVVIESVAKDGHAVLNADDPLVAEMAAAAKGKVVYFSRDADNPILQAHLAGGGMGVFVENGAIITARDGRRLLLTHLDRITFTAGGTIRFQLENALAATAAAWAQGLNPAFIVRALTTFRMDPTMAPGRFNVLGVAGRQVILDYGHNVAAIQALGEAVPRGGERRNLMVIGLPGDRRDEDLLATVQQTLPFVDEYVLHDLKDRRGRAENEVPLLMRSCLKPGTPHELAPDQRQGILRAFARSKPGDRIIILADVVDEALAVIRELAAADETQVEACETPVTQAFE</sequence>
<dbReference type="Gene3D" id="3.40.1190.10">
    <property type="entry name" value="Mur-like, catalytic domain"/>
    <property type="match status" value="1"/>
</dbReference>
<evidence type="ECO:0000313" key="16">
    <source>
        <dbReference type="EMBL" id="REG33165.1"/>
    </source>
</evidence>
<dbReference type="GO" id="GO:0046872">
    <property type="term" value="F:metal ion binding"/>
    <property type="evidence" value="ECO:0007669"/>
    <property type="project" value="InterPro"/>
</dbReference>
<dbReference type="EMBL" id="QUMU01000004">
    <property type="protein sequence ID" value="REG33165.1"/>
    <property type="molecule type" value="Genomic_DNA"/>
</dbReference>
<dbReference type="InterPro" id="IPR004101">
    <property type="entry name" value="Mur_ligase_C"/>
</dbReference>
<comment type="similarity">
    <text evidence="2">In the C-terminal section; belongs to the MurCDEF family.</text>
</comment>